<reference evidence="2" key="1">
    <citation type="journal article" date="2006" name="Fungal Genet. Biol.">
        <title>Computational and comparative analyses of 150 full-length cDNA sequences from the oomycete plant pathogen Phytophthora infestans.</title>
        <authorList>
            <person name="Win J."/>
            <person name="Kanneganti T.D."/>
            <person name="Torto-Alalibo T."/>
            <person name="Kamoun S."/>
        </authorList>
    </citation>
    <scope>NUCLEOTIDE SEQUENCE</scope>
    <source>
        <strain evidence="2">88069</strain>
    </source>
</reference>
<sequence length="98" mass="10293">MFSNNKIFGLCIAVVALSSGAHAEKQVAETFGLLDASGVDNGVGVPGVASVEVGGPSYVGSGVRPILNRSHRIAPFCSVRSRRVKTFIQHITYILCSC</sequence>
<dbReference type="AlphaFoldDB" id="Q2M432"/>
<dbReference type="VEuPathDB" id="FungiDB:PITG_11596"/>
<feature type="chain" id="PRO_5004212446" evidence="1">
    <location>
        <begin position="24"/>
        <end position="98"/>
    </location>
</feature>
<keyword evidence="1" id="KW-0732">Signal</keyword>
<organism evidence="2">
    <name type="scientific">Phytophthora infestans</name>
    <name type="common">Potato late blight agent</name>
    <name type="synonym">Botrytis infestans</name>
    <dbReference type="NCBI Taxonomy" id="4787"/>
    <lineage>
        <taxon>Eukaryota</taxon>
        <taxon>Sar</taxon>
        <taxon>Stramenopiles</taxon>
        <taxon>Oomycota</taxon>
        <taxon>Peronosporomycetes</taxon>
        <taxon>Peronosporales</taxon>
        <taxon>Peronosporaceae</taxon>
        <taxon>Phytophthora</taxon>
    </lineage>
</organism>
<name>Q2M432_PHYIN</name>
<protein>
    <submittedName>
        <fullName evidence="2">IpiB-like protein</fullName>
    </submittedName>
</protein>
<evidence type="ECO:0000313" key="2">
    <source>
        <dbReference type="EMBL" id="AAY43375.1"/>
    </source>
</evidence>
<dbReference type="EMBL" id="AY961429">
    <property type="protein sequence ID" value="AAY43375.1"/>
    <property type="molecule type" value="mRNA"/>
</dbReference>
<accession>Q2M432</accession>
<evidence type="ECO:0000256" key="1">
    <source>
        <dbReference type="SAM" id="SignalP"/>
    </source>
</evidence>
<feature type="signal peptide" evidence="1">
    <location>
        <begin position="1"/>
        <end position="23"/>
    </location>
</feature>
<proteinExistence type="evidence at transcript level"/>